<feature type="transmembrane region" description="Helical" evidence="1">
    <location>
        <begin position="21"/>
        <end position="40"/>
    </location>
</feature>
<protein>
    <recommendedName>
        <fullName evidence="4">MFS transporter</fullName>
    </recommendedName>
</protein>
<keyword evidence="1" id="KW-0812">Transmembrane</keyword>
<proteinExistence type="predicted"/>
<sequence length="85" mass="9548">MKQDELQYGTPLTKRQKWQGFGYYALMIIGSLLAYFPALVITLEEQINQTGYSRFSAVQYALLSLIQLLVLALIALLGGNSSFKK</sequence>
<accession>A0AB74TNW8</accession>
<dbReference type="EMBL" id="CP142434">
    <property type="protein sequence ID" value="XBC48402.1"/>
    <property type="molecule type" value="Genomic_DNA"/>
</dbReference>
<evidence type="ECO:0000256" key="1">
    <source>
        <dbReference type="SAM" id="Phobius"/>
    </source>
</evidence>
<keyword evidence="1" id="KW-1133">Transmembrane helix</keyword>
<evidence type="ECO:0000313" key="2">
    <source>
        <dbReference type="EMBL" id="XBC48402.1"/>
    </source>
</evidence>
<name>A0AB74TNW8_9LACT</name>
<gene>
    <name evidence="3" type="ORF">VUQ07_01815</name>
    <name evidence="2" type="ORF">VUQ09_03150</name>
</gene>
<feature type="transmembrane region" description="Helical" evidence="1">
    <location>
        <begin position="60"/>
        <end position="79"/>
    </location>
</feature>
<dbReference type="EMBL" id="CP142436">
    <property type="protein sequence ID" value="XBC51842.1"/>
    <property type="molecule type" value="Genomic_DNA"/>
</dbReference>
<dbReference type="AlphaFoldDB" id="A0AB74TNW8"/>
<reference evidence="2" key="1">
    <citation type="submission" date="2023-12" db="EMBL/GenBank/DDBJ databases">
        <title>Dolosigranulum savutii sp. nov. isolated from human upper respiratory samples collected in Botswana.</title>
        <authorList>
            <person name="Kelly M.S."/>
        </authorList>
    </citation>
    <scope>NUCLEOTIDE SEQUENCE</scope>
    <source>
        <strain evidence="3">MSK211</strain>
        <strain evidence="2">MSK312</strain>
    </source>
</reference>
<dbReference type="RefSeq" id="WP_347298393.1">
    <property type="nucleotide sequence ID" value="NZ_CP142434.1"/>
</dbReference>
<evidence type="ECO:0008006" key="4">
    <source>
        <dbReference type="Google" id="ProtNLM"/>
    </source>
</evidence>
<evidence type="ECO:0000313" key="3">
    <source>
        <dbReference type="EMBL" id="XBC51842.1"/>
    </source>
</evidence>
<keyword evidence="1" id="KW-0472">Membrane</keyword>
<organism evidence="2">
    <name type="scientific">Dolosigranulum savutiense</name>
    <dbReference type="NCBI Taxonomy" id="3110288"/>
    <lineage>
        <taxon>Bacteria</taxon>
        <taxon>Bacillati</taxon>
        <taxon>Bacillota</taxon>
        <taxon>Bacilli</taxon>
        <taxon>Lactobacillales</taxon>
        <taxon>Carnobacteriaceae</taxon>
        <taxon>Dolosigranulum</taxon>
    </lineage>
</organism>